<dbReference type="EMBL" id="FUYX01000002">
    <property type="protein sequence ID" value="SKB43758.1"/>
    <property type="molecule type" value="Genomic_DNA"/>
</dbReference>
<evidence type="ECO:0008006" key="4">
    <source>
        <dbReference type="Google" id="ProtNLM"/>
    </source>
</evidence>
<reference evidence="2 3" key="1">
    <citation type="submission" date="2017-02" db="EMBL/GenBank/DDBJ databases">
        <authorList>
            <person name="Peterson S.W."/>
        </authorList>
    </citation>
    <scope>NUCLEOTIDE SEQUENCE [LARGE SCALE GENOMIC DNA]</scope>
    <source>
        <strain evidence="2 3">DSM 9653</strain>
    </source>
</reference>
<accession>A0A1T5B920</accession>
<proteinExistence type="predicted"/>
<keyword evidence="1" id="KW-0732">Signal</keyword>
<gene>
    <name evidence="2" type="ORF">SAMN05660750_00656</name>
</gene>
<evidence type="ECO:0000313" key="3">
    <source>
        <dbReference type="Proteomes" id="UP000190130"/>
    </source>
</evidence>
<sequence>MASLKTSAMAVLTATSIGSAALATPAFAEQRKVGVDAIRLDKAPAEYSQYYRRGWHGGGYSRGAAVAAGIGVGVLGAAAVAASRRAYADPYYYNDGYYAAPGYDYGYAPVYADAPVYAPSYGGYDYGYGSATSFPTISGIRPEAAIAEASVAGK</sequence>
<evidence type="ECO:0000256" key="1">
    <source>
        <dbReference type="SAM" id="SignalP"/>
    </source>
</evidence>
<name>A0A1T5B920_9HYPH</name>
<organism evidence="2 3">
    <name type="scientific">Bosea thiooxidans</name>
    <dbReference type="NCBI Taxonomy" id="53254"/>
    <lineage>
        <taxon>Bacteria</taxon>
        <taxon>Pseudomonadati</taxon>
        <taxon>Pseudomonadota</taxon>
        <taxon>Alphaproteobacteria</taxon>
        <taxon>Hyphomicrobiales</taxon>
        <taxon>Boseaceae</taxon>
        <taxon>Bosea</taxon>
    </lineage>
</organism>
<protein>
    <recommendedName>
        <fullName evidence="4">Transmembrane protein</fullName>
    </recommendedName>
</protein>
<dbReference type="AlphaFoldDB" id="A0A1T5B920"/>
<feature type="chain" id="PRO_5012165327" description="Transmembrane protein" evidence="1">
    <location>
        <begin position="29"/>
        <end position="154"/>
    </location>
</feature>
<evidence type="ECO:0000313" key="2">
    <source>
        <dbReference type="EMBL" id="SKB43758.1"/>
    </source>
</evidence>
<feature type="signal peptide" evidence="1">
    <location>
        <begin position="1"/>
        <end position="28"/>
    </location>
</feature>
<dbReference type="Proteomes" id="UP000190130">
    <property type="component" value="Unassembled WGS sequence"/>
</dbReference>